<accession>A0A843XDV7</accession>
<feature type="non-terminal residue" evidence="2">
    <location>
        <position position="167"/>
    </location>
</feature>
<protein>
    <recommendedName>
        <fullName evidence="4">UBN2 domain-containing protein</fullName>
    </recommendedName>
</protein>
<dbReference type="PANTHER" id="PTHR34676">
    <property type="entry name" value="DUF4219 DOMAIN-CONTAINING PROTEIN-RELATED"/>
    <property type="match status" value="1"/>
</dbReference>
<name>A0A843XDV7_COLES</name>
<keyword evidence="3" id="KW-1185">Reference proteome</keyword>
<dbReference type="Proteomes" id="UP000652761">
    <property type="component" value="Unassembled WGS sequence"/>
</dbReference>
<dbReference type="EMBL" id="NMUH01007541">
    <property type="protein sequence ID" value="MQM17445.1"/>
    <property type="molecule type" value="Genomic_DNA"/>
</dbReference>
<organism evidence="2 3">
    <name type="scientific">Colocasia esculenta</name>
    <name type="common">Wild taro</name>
    <name type="synonym">Arum esculentum</name>
    <dbReference type="NCBI Taxonomy" id="4460"/>
    <lineage>
        <taxon>Eukaryota</taxon>
        <taxon>Viridiplantae</taxon>
        <taxon>Streptophyta</taxon>
        <taxon>Embryophyta</taxon>
        <taxon>Tracheophyta</taxon>
        <taxon>Spermatophyta</taxon>
        <taxon>Magnoliopsida</taxon>
        <taxon>Liliopsida</taxon>
        <taxon>Araceae</taxon>
        <taxon>Aroideae</taxon>
        <taxon>Colocasieae</taxon>
        <taxon>Colocasia</taxon>
    </lineage>
</organism>
<feature type="non-terminal residue" evidence="2">
    <location>
        <position position="1"/>
    </location>
</feature>
<evidence type="ECO:0000256" key="1">
    <source>
        <dbReference type="SAM" id="MobiDB-lite"/>
    </source>
</evidence>
<dbReference type="OrthoDB" id="439192at2759"/>
<feature type="region of interest" description="Disordered" evidence="1">
    <location>
        <begin position="147"/>
        <end position="167"/>
    </location>
</feature>
<sequence length="167" mass="18710">RHHKSSIVYKLDLGALLFQQDLCGHSSSGVKRRPVESGGSPAVAGCVKETRIDILVTQYERFQMQSGECITQLYSRFTDITNWLAGLGKTYEIGDMARIILRSLPASWTTKVTAIEEANDLRRMSLEKLIGSLMAHEINMERLGESSTKRGIETLSRPQKTHLMVSQ</sequence>
<evidence type="ECO:0008006" key="4">
    <source>
        <dbReference type="Google" id="ProtNLM"/>
    </source>
</evidence>
<comment type="caution">
    <text evidence="2">The sequence shown here is derived from an EMBL/GenBank/DDBJ whole genome shotgun (WGS) entry which is preliminary data.</text>
</comment>
<evidence type="ECO:0000313" key="2">
    <source>
        <dbReference type="EMBL" id="MQM17445.1"/>
    </source>
</evidence>
<dbReference type="PANTHER" id="PTHR34676:SF17">
    <property type="entry name" value="OS06G0684500 PROTEIN"/>
    <property type="match status" value="1"/>
</dbReference>
<reference evidence="2" key="1">
    <citation type="submission" date="2017-07" db="EMBL/GenBank/DDBJ databases">
        <title>Taro Niue Genome Assembly and Annotation.</title>
        <authorList>
            <person name="Atibalentja N."/>
            <person name="Keating K."/>
            <person name="Fields C.J."/>
        </authorList>
    </citation>
    <scope>NUCLEOTIDE SEQUENCE</scope>
    <source>
        <strain evidence="2">Niue_2</strain>
        <tissue evidence="2">Leaf</tissue>
    </source>
</reference>
<gene>
    <name evidence="2" type="ORF">Taro_050417</name>
</gene>
<proteinExistence type="predicted"/>
<dbReference type="Pfam" id="PF14223">
    <property type="entry name" value="Retrotran_gag_2"/>
    <property type="match status" value="1"/>
</dbReference>
<dbReference type="AlphaFoldDB" id="A0A843XDV7"/>
<evidence type="ECO:0000313" key="3">
    <source>
        <dbReference type="Proteomes" id="UP000652761"/>
    </source>
</evidence>